<reference evidence="19" key="1">
    <citation type="journal article" date="2023" name="Mol. Phylogenet. Evol.">
        <title>Genome-scale phylogeny and comparative genomics of the fungal order Sordariales.</title>
        <authorList>
            <person name="Hensen N."/>
            <person name="Bonometti L."/>
            <person name="Westerberg I."/>
            <person name="Brannstrom I.O."/>
            <person name="Guillou S."/>
            <person name="Cros-Aarteil S."/>
            <person name="Calhoun S."/>
            <person name="Haridas S."/>
            <person name="Kuo A."/>
            <person name="Mondo S."/>
            <person name="Pangilinan J."/>
            <person name="Riley R."/>
            <person name="LaButti K."/>
            <person name="Andreopoulos B."/>
            <person name="Lipzen A."/>
            <person name="Chen C."/>
            <person name="Yan M."/>
            <person name="Daum C."/>
            <person name="Ng V."/>
            <person name="Clum A."/>
            <person name="Steindorff A."/>
            <person name="Ohm R.A."/>
            <person name="Martin F."/>
            <person name="Silar P."/>
            <person name="Natvig D.O."/>
            <person name="Lalanne C."/>
            <person name="Gautier V."/>
            <person name="Ament-Velasquez S.L."/>
            <person name="Kruys A."/>
            <person name="Hutchinson M.I."/>
            <person name="Powell A.J."/>
            <person name="Barry K."/>
            <person name="Miller A.N."/>
            <person name="Grigoriev I.V."/>
            <person name="Debuchy R."/>
            <person name="Gladieux P."/>
            <person name="Hiltunen Thoren M."/>
            <person name="Johannesson H."/>
        </authorList>
    </citation>
    <scope>NUCLEOTIDE SEQUENCE</scope>
    <source>
        <strain evidence="19">CBS 538.74</strain>
    </source>
</reference>
<keyword evidence="7" id="KW-0560">Oxidoreductase</keyword>
<keyword evidence="12" id="KW-0624">Polysaccharide degradation</keyword>
<dbReference type="Pfam" id="PF03443">
    <property type="entry name" value="AA9"/>
    <property type="match status" value="2"/>
</dbReference>
<feature type="domain" description="Auxiliary Activity family 9 catalytic" evidence="18">
    <location>
        <begin position="72"/>
        <end position="176"/>
    </location>
</feature>
<feature type="compositionally biased region" description="Low complexity" evidence="16">
    <location>
        <begin position="263"/>
        <end position="278"/>
    </location>
</feature>
<keyword evidence="10" id="KW-1015">Disulfide bond</keyword>
<keyword evidence="8" id="KW-0186">Copper</keyword>
<dbReference type="GO" id="GO:0030245">
    <property type="term" value="P:cellulose catabolic process"/>
    <property type="evidence" value="ECO:0007669"/>
    <property type="project" value="UniProtKB-KW"/>
</dbReference>
<comment type="similarity">
    <text evidence="13">Belongs to the polysaccharide monooxygenase AA9 family.</text>
</comment>
<dbReference type="Proteomes" id="UP001302745">
    <property type="component" value="Unassembled WGS sequence"/>
</dbReference>
<evidence type="ECO:0000256" key="12">
    <source>
        <dbReference type="ARBA" id="ARBA00023326"/>
    </source>
</evidence>
<evidence type="ECO:0000256" key="1">
    <source>
        <dbReference type="ARBA" id="ARBA00001973"/>
    </source>
</evidence>
<evidence type="ECO:0000256" key="9">
    <source>
        <dbReference type="ARBA" id="ARBA00023033"/>
    </source>
</evidence>
<evidence type="ECO:0000256" key="4">
    <source>
        <dbReference type="ARBA" id="ARBA00022723"/>
    </source>
</evidence>
<keyword evidence="11" id="KW-0119">Carbohydrate metabolism</keyword>
<evidence type="ECO:0000256" key="11">
    <source>
        <dbReference type="ARBA" id="ARBA00023277"/>
    </source>
</evidence>
<dbReference type="PANTHER" id="PTHR33353">
    <property type="entry name" value="PUTATIVE (AFU_ORTHOLOGUE AFUA_1G12560)-RELATED"/>
    <property type="match status" value="1"/>
</dbReference>
<keyword evidence="6" id="KW-0136">Cellulose degradation</keyword>
<evidence type="ECO:0000313" key="20">
    <source>
        <dbReference type="Proteomes" id="UP001302745"/>
    </source>
</evidence>
<feature type="signal peptide" evidence="17">
    <location>
        <begin position="1"/>
        <end position="19"/>
    </location>
</feature>
<dbReference type="InterPro" id="IPR049892">
    <property type="entry name" value="AA9"/>
</dbReference>
<evidence type="ECO:0000256" key="3">
    <source>
        <dbReference type="ARBA" id="ARBA00022525"/>
    </source>
</evidence>
<proteinExistence type="inferred from homology"/>
<dbReference type="GO" id="GO:0004497">
    <property type="term" value="F:monooxygenase activity"/>
    <property type="evidence" value="ECO:0007669"/>
    <property type="project" value="UniProtKB-KW"/>
</dbReference>
<evidence type="ECO:0000256" key="16">
    <source>
        <dbReference type="SAM" id="MobiDB-lite"/>
    </source>
</evidence>
<keyword evidence="3" id="KW-0964">Secreted</keyword>
<feature type="region of interest" description="Disordered" evidence="16">
    <location>
        <begin position="263"/>
        <end position="296"/>
    </location>
</feature>
<accession>A0AAN6ZW75</accession>
<reference evidence="19" key="2">
    <citation type="submission" date="2023-05" db="EMBL/GenBank/DDBJ databases">
        <authorList>
            <consortium name="Lawrence Berkeley National Laboratory"/>
            <person name="Steindorff A."/>
            <person name="Hensen N."/>
            <person name="Bonometti L."/>
            <person name="Westerberg I."/>
            <person name="Brannstrom I.O."/>
            <person name="Guillou S."/>
            <person name="Cros-Aarteil S."/>
            <person name="Calhoun S."/>
            <person name="Haridas S."/>
            <person name="Kuo A."/>
            <person name="Mondo S."/>
            <person name="Pangilinan J."/>
            <person name="Riley R."/>
            <person name="Labutti K."/>
            <person name="Andreopoulos B."/>
            <person name="Lipzen A."/>
            <person name="Chen C."/>
            <person name="Yanf M."/>
            <person name="Daum C."/>
            <person name="Ng V."/>
            <person name="Clum A."/>
            <person name="Ohm R."/>
            <person name="Martin F."/>
            <person name="Silar P."/>
            <person name="Natvig D."/>
            <person name="Lalanne C."/>
            <person name="Gautier V."/>
            <person name="Ament-Velasquez S.L."/>
            <person name="Kruys A."/>
            <person name="Hutchinson M.I."/>
            <person name="Powell A.J."/>
            <person name="Barry K."/>
            <person name="Miller A.N."/>
            <person name="Grigoriev I.V."/>
            <person name="Debuchy R."/>
            <person name="Gladieux P."/>
            <person name="Thoren M.H."/>
            <person name="Johannesson H."/>
        </authorList>
    </citation>
    <scope>NUCLEOTIDE SEQUENCE</scope>
    <source>
        <strain evidence="19">CBS 538.74</strain>
    </source>
</reference>
<evidence type="ECO:0000256" key="5">
    <source>
        <dbReference type="ARBA" id="ARBA00022729"/>
    </source>
</evidence>
<dbReference type="EMBL" id="MU856949">
    <property type="protein sequence ID" value="KAK4153157.1"/>
    <property type="molecule type" value="Genomic_DNA"/>
</dbReference>
<evidence type="ECO:0000256" key="7">
    <source>
        <dbReference type="ARBA" id="ARBA00023002"/>
    </source>
</evidence>
<evidence type="ECO:0000256" key="15">
    <source>
        <dbReference type="ARBA" id="ARBA00047174"/>
    </source>
</evidence>
<keyword evidence="4" id="KW-0479">Metal-binding</keyword>
<protein>
    <recommendedName>
        <fullName evidence="15">lytic cellulose monooxygenase (C4-dehydrogenating)</fullName>
        <ecNumber evidence="15">1.14.99.56</ecNumber>
    </recommendedName>
</protein>
<comment type="cofactor">
    <cofactor evidence="1">
        <name>Cu(2+)</name>
        <dbReference type="ChEBI" id="CHEBI:29036"/>
    </cofactor>
</comment>
<keyword evidence="20" id="KW-1185">Reference proteome</keyword>
<dbReference type="EC" id="1.14.99.56" evidence="15"/>
<evidence type="ECO:0000256" key="13">
    <source>
        <dbReference type="ARBA" id="ARBA00044502"/>
    </source>
</evidence>
<comment type="caution">
    <text evidence="19">The sequence shown here is derived from an EMBL/GenBank/DDBJ whole genome shotgun (WGS) entry which is preliminary data.</text>
</comment>
<feature type="domain" description="Auxiliary Activity family 9 catalytic" evidence="18">
    <location>
        <begin position="177"/>
        <end position="244"/>
    </location>
</feature>
<dbReference type="InterPro" id="IPR005103">
    <property type="entry name" value="AA9_LPMO"/>
</dbReference>
<evidence type="ECO:0000256" key="10">
    <source>
        <dbReference type="ARBA" id="ARBA00023157"/>
    </source>
</evidence>
<dbReference type="Gene3D" id="2.70.50.70">
    <property type="match status" value="2"/>
</dbReference>
<evidence type="ECO:0000259" key="18">
    <source>
        <dbReference type="Pfam" id="PF03443"/>
    </source>
</evidence>
<evidence type="ECO:0000313" key="19">
    <source>
        <dbReference type="EMBL" id="KAK4153157.1"/>
    </source>
</evidence>
<comment type="catalytic activity">
    <reaction evidence="14">
        <text>[(1-&gt;4)-beta-D-glucosyl]n+m + reduced acceptor + O2 = 4-dehydro-beta-D-glucosyl-[(1-&gt;4)-beta-D-glucosyl]n-1 + [(1-&gt;4)-beta-D-glucosyl]m + acceptor + H2O.</text>
        <dbReference type="EC" id="1.14.99.56"/>
    </reaction>
</comment>
<evidence type="ECO:0000256" key="2">
    <source>
        <dbReference type="ARBA" id="ARBA00004613"/>
    </source>
</evidence>
<keyword evidence="9" id="KW-0503">Monooxygenase</keyword>
<evidence type="ECO:0000256" key="14">
    <source>
        <dbReference type="ARBA" id="ARBA00045077"/>
    </source>
</evidence>
<comment type="subcellular location">
    <subcellularLocation>
        <location evidence="2">Secreted</location>
    </subcellularLocation>
</comment>
<dbReference type="GO" id="GO:0005576">
    <property type="term" value="C:extracellular region"/>
    <property type="evidence" value="ECO:0007669"/>
    <property type="project" value="UniProtKB-SubCell"/>
</dbReference>
<name>A0AAN6ZW75_9PEZI</name>
<evidence type="ECO:0000256" key="17">
    <source>
        <dbReference type="SAM" id="SignalP"/>
    </source>
</evidence>
<sequence length="312" mass="32487">MRFTLFAVVLAGMLLVASAFSAAASAAVATALLPGAFVGAMSTFTRSTLGPLALAATLFASSSSAHSWPWCIWVNGVDQGRGQGKYIRAPPDTEPVKDLRSPDLVCNVNGAKAVPSFVPVPSGATIGFEWYRVHRGDDIIDRSHAGPIATWIATYPDNGTITGPRWSKLAQKGYTQIIAHHESNVPFFKDQTLGTQFYPSCVQIDVVNGTGTAVPDQKFDFNAGYTYKDPGISFNIYRGSNDSYPIPGPPVWTVIAGGGSDGNGTAAGNSTARGSTGAAGDGKGRGRRGPLPGSGCIATGLGSRVVSGWDSE</sequence>
<dbReference type="GO" id="GO:0046872">
    <property type="term" value="F:metal ion binding"/>
    <property type="evidence" value="ECO:0007669"/>
    <property type="project" value="UniProtKB-KW"/>
</dbReference>
<gene>
    <name evidence="19" type="ORF">C8A00DRAFT_34102</name>
</gene>
<keyword evidence="5 17" id="KW-0732">Signal</keyword>
<evidence type="ECO:0000256" key="8">
    <source>
        <dbReference type="ARBA" id="ARBA00023008"/>
    </source>
</evidence>
<organism evidence="19 20">
    <name type="scientific">Chaetomidium leptoderma</name>
    <dbReference type="NCBI Taxonomy" id="669021"/>
    <lineage>
        <taxon>Eukaryota</taxon>
        <taxon>Fungi</taxon>
        <taxon>Dikarya</taxon>
        <taxon>Ascomycota</taxon>
        <taxon>Pezizomycotina</taxon>
        <taxon>Sordariomycetes</taxon>
        <taxon>Sordariomycetidae</taxon>
        <taxon>Sordariales</taxon>
        <taxon>Chaetomiaceae</taxon>
        <taxon>Chaetomidium</taxon>
    </lineage>
</organism>
<evidence type="ECO:0000256" key="6">
    <source>
        <dbReference type="ARBA" id="ARBA00023001"/>
    </source>
</evidence>
<feature type="chain" id="PRO_5042895276" description="lytic cellulose monooxygenase (C4-dehydrogenating)" evidence="17">
    <location>
        <begin position="20"/>
        <end position="312"/>
    </location>
</feature>
<dbReference type="AlphaFoldDB" id="A0AAN6ZW75"/>
<dbReference type="PANTHER" id="PTHR33353:SF10">
    <property type="entry name" value="ENDO-BETA-1,4-GLUCANASE D"/>
    <property type="match status" value="1"/>
</dbReference>